<evidence type="ECO:0000313" key="2">
    <source>
        <dbReference type="EMBL" id="VDM46569.1"/>
    </source>
</evidence>
<proteinExistence type="predicted"/>
<keyword evidence="1" id="KW-1133">Transmembrane helix</keyword>
<feature type="transmembrane region" description="Helical" evidence="1">
    <location>
        <begin position="210"/>
        <end position="230"/>
    </location>
</feature>
<dbReference type="WBParaSite" id="TCNE_0001524901-mRNA-1">
    <property type="protein sequence ID" value="TCNE_0001524901-mRNA-1"/>
    <property type="gene ID" value="TCNE_0001524901"/>
</dbReference>
<feature type="transmembrane region" description="Helical" evidence="1">
    <location>
        <begin position="148"/>
        <end position="172"/>
    </location>
</feature>
<keyword evidence="1" id="KW-0472">Membrane</keyword>
<sequence length="346" mass="39238">MDREAVPRIRMSVEPSGRQGTFTISSRRDTVQTSKLDQFRRHFSFKVGAEESFHFRQTYITPLITWAHLFGLTCLMVREPRNGALRAILIAYNIIVFIALCLYCILLITTVAHEISNDGRNSTITFQRRFAVVFTLLGIFCEIVDNYAFYITLLSLMITSALFMIFASSVYYEARDLIEQIKHCADGNKYDYLIFRYQSIETSTQLLEDYFSTLLLILFVSSIYIQFFMIRQLRNSQSMPVARIFNAISGTVMLTISTFVFIGGAALINSQLTRFRSASHKVGDLQQLQLSNSSAVKLLIFMLRLSNDCNYLTIGGIFVANRQNIILVGHSIRFDGLWGGGGGKGS</sequence>
<reference evidence="4" key="1">
    <citation type="submission" date="2016-06" db="UniProtKB">
        <authorList>
            <consortium name="WormBaseParasite"/>
        </authorList>
    </citation>
    <scope>IDENTIFICATION</scope>
</reference>
<name>A0A183V3C8_TOXCA</name>
<gene>
    <name evidence="2" type="ORF">TCNE_LOCUS15248</name>
</gene>
<organism evidence="3 4">
    <name type="scientific">Toxocara canis</name>
    <name type="common">Canine roundworm</name>
    <dbReference type="NCBI Taxonomy" id="6265"/>
    <lineage>
        <taxon>Eukaryota</taxon>
        <taxon>Metazoa</taxon>
        <taxon>Ecdysozoa</taxon>
        <taxon>Nematoda</taxon>
        <taxon>Chromadorea</taxon>
        <taxon>Rhabditida</taxon>
        <taxon>Spirurina</taxon>
        <taxon>Ascaridomorpha</taxon>
        <taxon>Ascaridoidea</taxon>
        <taxon>Toxocaridae</taxon>
        <taxon>Toxocara</taxon>
    </lineage>
</organism>
<protein>
    <submittedName>
        <fullName evidence="4">Gustatory receptor</fullName>
    </submittedName>
</protein>
<feature type="transmembrane region" description="Helical" evidence="1">
    <location>
        <begin position="242"/>
        <end position="268"/>
    </location>
</feature>
<dbReference type="EMBL" id="UYWY01022729">
    <property type="protein sequence ID" value="VDM46569.1"/>
    <property type="molecule type" value="Genomic_DNA"/>
</dbReference>
<feature type="transmembrane region" description="Helical" evidence="1">
    <location>
        <begin position="89"/>
        <end position="112"/>
    </location>
</feature>
<keyword evidence="1" id="KW-0812">Transmembrane</keyword>
<evidence type="ECO:0000313" key="4">
    <source>
        <dbReference type="WBParaSite" id="TCNE_0001524901-mRNA-1"/>
    </source>
</evidence>
<evidence type="ECO:0000256" key="1">
    <source>
        <dbReference type="SAM" id="Phobius"/>
    </source>
</evidence>
<evidence type="ECO:0000313" key="3">
    <source>
        <dbReference type="Proteomes" id="UP000050794"/>
    </source>
</evidence>
<dbReference type="Proteomes" id="UP000050794">
    <property type="component" value="Unassembled WGS sequence"/>
</dbReference>
<dbReference type="AlphaFoldDB" id="A0A183V3C8"/>
<reference evidence="2 3" key="2">
    <citation type="submission" date="2018-11" db="EMBL/GenBank/DDBJ databases">
        <authorList>
            <consortium name="Pathogen Informatics"/>
        </authorList>
    </citation>
    <scope>NUCLEOTIDE SEQUENCE [LARGE SCALE GENOMIC DNA]</scope>
</reference>
<accession>A0A183V3C8</accession>
<keyword evidence="3" id="KW-1185">Reference proteome</keyword>